<dbReference type="CDD" id="cd00707">
    <property type="entry name" value="Pancreat_lipase_like"/>
    <property type="match status" value="1"/>
</dbReference>
<evidence type="ECO:0000259" key="24">
    <source>
        <dbReference type="PROSITE" id="PS50095"/>
    </source>
</evidence>
<dbReference type="InParanoid" id="G3HQJ0"/>
<keyword evidence="20" id="KW-0479">Metal-binding</keyword>
<dbReference type="InterPro" id="IPR002330">
    <property type="entry name" value="Lipo_Lipase"/>
</dbReference>
<dbReference type="PIRSF" id="PIRSF000865">
    <property type="entry name" value="Lipoprotein_lipase_LIPH"/>
    <property type="match status" value="1"/>
</dbReference>
<evidence type="ECO:0000256" key="6">
    <source>
        <dbReference type="ARBA" id="ARBA00013279"/>
    </source>
</evidence>
<evidence type="ECO:0000256" key="2">
    <source>
        <dbReference type="ARBA" id="ARBA00001024"/>
    </source>
</evidence>
<name>G3HQJ0_CRIGR</name>
<sequence length="543" mass="60965">MRNPVLLLYIWSVYCCFPAGSLTTLRPQGSLRDEHHKPTRVPATVKPSVSFNVRTSMDPEHEGCNLSLGDNQLLEDCGFNMTAKTFFIIHGWTMSGMLEKWLHKLVSALQTREKDANVVVVDWLPLAHQLYIDAVNNTRVVGQKVAGMLDWLQEKEDFSLGNVHLIGYSLGAHVAGYTGNFVKGTVGRITGLDPAGPMFEGADISRRLSPDDADFVDVLHTYTLSFGLSIGIRMPVGHIDIYPNGGDFQPGCGFNDVLGSIAYGTITEVVKCEHERAVHLFVDSLVNQDKPSFAFQCTDSNRFKKGICLSCRKNRCNSIGYNTKKMRKKRNSKMYLKTRAGMPFRVYHYQMKVHIFSYKNSGDIQPTFYITLYGSNADSQNMPLEVVDKIGLNATNTFLVYTEEDLGDLLKLRLTWEGISNSWYNLWNEFRSYLSQPSNPSRELHVRRIRVKSGETQRKCCVWKTHTPAVDPGELSRKNLMHSETGGTLQLGINCSPSMEQHPTRAAECSHQCWVEEVLEGRGLETEGAEEGLVLPWIAGHNG</sequence>
<dbReference type="EC" id="3.1.1.3" evidence="6"/>
<dbReference type="FunFam" id="3.40.50.1820:FF:000109">
    <property type="entry name" value="Lipase, endothelial"/>
    <property type="match status" value="1"/>
</dbReference>
<proteinExistence type="inferred from homology"/>
<evidence type="ECO:0000256" key="10">
    <source>
        <dbReference type="ARBA" id="ARBA00022801"/>
    </source>
</evidence>
<evidence type="ECO:0000313" key="25">
    <source>
        <dbReference type="EMBL" id="EGW05872.1"/>
    </source>
</evidence>
<dbReference type="Gene3D" id="3.40.50.1820">
    <property type="entry name" value="alpha/beta hydrolase"/>
    <property type="match status" value="1"/>
</dbReference>
<dbReference type="GO" id="GO:0005615">
    <property type="term" value="C:extracellular space"/>
    <property type="evidence" value="ECO:0007669"/>
    <property type="project" value="TreeGrafter"/>
</dbReference>
<dbReference type="GO" id="GO:0004465">
    <property type="term" value="F:lipoprotein lipase activity"/>
    <property type="evidence" value="ECO:0007669"/>
    <property type="project" value="InterPro"/>
</dbReference>
<evidence type="ECO:0000256" key="13">
    <source>
        <dbReference type="ARBA" id="ARBA00023157"/>
    </source>
</evidence>
<feature type="active site" description="Nucleophile" evidence="19">
    <location>
        <position position="169"/>
    </location>
</feature>
<feature type="binding site" evidence="20">
    <location>
        <position position="212"/>
    </location>
    <ligand>
        <name>Ca(2+)</name>
        <dbReference type="ChEBI" id="CHEBI:29108"/>
    </ligand>
</feature>
<evidence type="ECO:0000256" key="3">
    <source>
        <dbReference type="ARBA" id="ARBA00004613"/>
    </source>
</evidence>
<organism evidence="25 26">
    <name type="scientific">Cricetulus griseus</name>
    <name type="common">Chinese hamster</name>
    <name type="synonym">Cricetulus barabensis griseus</name>
    <dbReference type="NCBI Taxonomy" id="10029"/>
    <lineage>
        <taxon>Eukaryota</taxon>
        <taxon>Metazoa</taxon>
        <taxon>Chordata</taxon>
        <taxon>Craniata</taxon>
        <taxon>Vertebrata</taxon>
        <taxon>Euteleostomi</taxon>
        <taxon>Mammalia</taxon>
        <taxon>Eutheria</taxon>
        <taxon>Euarchontoglires</taxon>
        <taxon>Glires</taxon>
        <taxon>Rodentia</taxon>
        <taxon>Myomorpha</taxon>
        <taxon>Muroidea</taxon>
        <taxon>Cricetidae</taxon>
        <taxon>Cricetinae</taxon>
        <taxon>Cricetulus</taxon>
    </lineage>
</organism>
<feature type="active site" description="Charge relay system" evidence="19">
    <location>
        <position position="193"/>
    </location>
</feature>
<evidence type="ECO:0000256" key="17">
    <source>
        <dbReference type="ARBA" id="ARBA00048377"/>
    </source>
</evidence>
<dbReference type="InterPro" id="IPR029058">
    <property type="entry name" value="AB_hydrolase_fold"/>
</dbReference>
<comment type="catalytic activity">
    <reaction evidence="18">
        <text>1,2,3-tri-(9Z-octadecenoyl)-glycerol + H2O = di-(9Z)-octadecenoylglycerol + (9Z)-octadecenoate + H(+)</text>
        <dbReference type="Rhea" id="RHEA:38575"/>
        <dbReference type="ChEBI" id="CHEBI:15377"/>
        <dbReference type="ChEBI" id="CHEBI:15378"/>
        <dbReference type="ChEBI" id="CHEBI:30823"/>
        <dbReference type="ChEBI" id="CHEBI:53753"/>
        <dbReference type="ChEBI" id="CHEBI:75945"/>
    </reaction>
    <physiologicalReaction direction="left-to-right" evidence="18">
        <dbReference type="Rhea" id="RHEA:38576"/>
    </physiologicalReaction>
</comment>
<evidence type="ECO:0000256" key="23">
    <source>
        <dbReference type="SAM" id="SignalP"/>
    </source>
</evidence>
<dbReference type="GO" id="GO:0046872">
    <property type="term" value="F:metal ion binding"/>
    <property type="evidence" value="ECO:0007669"/>
    <property type="project" value="UniProtKB-KW"/>
</dbReference>
<dbReference type="PRINTS" id="PR00822">
    <property type="entry name" value="LIPOLIPASE"/>
</dbReference>
<dbReference type="PANTHER" id="PTHR11610:SF13">
    <property type="entry name" value="ENDOTHELIAL LIPASE"/>
    <property type="match status" value="1"/>
</dbReference>
<keyword evidence="7" id="KW-0964">Secreted</keyword>
<dbReference type="InterPro" id="IPR001024">
    <property type="entry name" value="PLAT/LH2_dom"/>
</dbReference>
<dbReference type="InterPro" id="IPR036392">
    <property type="entry name" value="PLAT/LH2_dom_sf"/>
</dbReference>
<evidence type="ECO:0000256" key="9">
    <source>
        <dbReference type="ARBA" id="ARBA00022729"/>
    </source>
</evidence>
<comment type="catalytic activity">
    <reaction evidence="16">
        <text>1,2-dihexadecanoyl-sn-glycero-3-phosphocholine + H2O = hexadecanoyl-sn-glycero-3-phosphocholine + hexadecanoate + H(+)</text>
        <dbReference type="Rhea" id="RHEA:41384"/>
        <dbReference type="ChEBI" id="CHEBI:7896"/>
        <dbReference type="ChEBI" id="CHEBI:15377"/>
        <dbReference type="ChEBI" id="CHEBI:15378"/>
        <dbReference type="ChEBI" id="CHEBI:64563"/>
        <dbReference type="ChEBI" id="CHEBI:72999"/>
    </reaction>
    <physiologicalReaction direction="left-to-right" evidence="16">
        <dbReference type="Rhea" id="RHEA:41385"/>
    </physiologicalReaction>
</comment>
<keyword evidence="8" id="KW-0358">Heparin-binding</keyword>
<comment type="catalytic activity">
    <reaction evidence="17">
        <text>1,2,3-tributanoylglycerol + H2O = dibutanoylglycerol + butanoate + H(+)</text>
        <dbReference type="Rhea" id="RHEA:40475"/>
        <dbReference type="ChEBI" id="CHEBI:15377"/>
        <dbReference type="ChEBI" id="CHEBI:15378"/>
        <dbReference type="ChEBI" id="CHEBI:17968"/>
        <dbReference type="ChEBI" id="CHEBI:35020"/>
        <dbReference type="ChEBI" id="CHEBI:76478"/>
    </reaction>
    <physiologicalReaction direction="left-to-right" evidence="17">
        <dbReference type="Rhea" id="RHEA:40476"/>
    </physiologicalReaction>
</comment>
<comment type="catalytic activity">
    <reaction evidence="2">
        <text>a triacylglycerol + H2O = a diacylglycerol + a fatty acid + H(+)</text>
        <dbReference type="Rhea" id="RHEA:12044"/>
        <dbReference type="ChEBI" id="CHEBI:15377"/>
        <dbReference type="ChEBI" id="CHEBI:15378"/>
        <dbReference type="ChEBI" id="CHEBI:17855"/>
        <dbReference type="ChEBI" id="CHEBI:18035"/>
        <dbReference type="ChEBI" id="CHEBI:28868"/>
        <dbReference type="EC" id="3.1.1.3"/>
    </reaction>
</comment>
<feature type="binding site" evidence="20">
    <location>
        <position position="207"/>
    </location>
    <ligand>
        <name>Ca(2+)</name>
        <dbReference type="ChEBI" id="CHEBI:29108"/>
    </ligand>
</feature>
<keyword evidence="14" id="KW-0325">Glycoprotein</keyword>
<accession>G3HQJ0</accession>
<evidence type="ECO:0000256" key="8">
    <source>
        <dbReference type="ARBA" id="ARBA00022674"/>
    </source>
</evidence>
<comment type="subcellular location">
    <subcellularLocation>
        <location evidence="3">Secreted</location>
    </subcellularLocation>
</comment>
<dbReference type="STRING" id="10029.G3HQJ0"/>
<dbReference type="GO" id="GO:0008970">
    <property type="term" value="F:phospholipase A1 activity"/>
    <property type="evidence" value="ECO:0007669"/>
    <property type="project" value="UniProtKB-EC"/>
</dbReference>
<evidence type="ECO:0000256" key="7">
    <source>
        <dbReference type="ARBA" id="ARBA00022525"/>
    </source>
</evidence>
<comment type="caution">
    <text evidence="21">Lacks conserved residue(s) required for the propagation of feature annotation.</text>
</comment>
<evidence type="ECO:0000256" key="22">
    <source>
        <dbReference type="RuleBase" id="RU004262"/>
    </source>
</evidence>
<feature type="signal peptide" evidence="23">
    <location>
        <begin position="1"/>
        <end position="21"/>
    </location>
</feature>
<evidence type="ECO:0000256" key="18">
    <source>
        <dbReference type="ARBA" id="ARBA00048386"/>
    </source>
</evidence>
<evidence type="ECO:0000256" key="4">
    <source>
        <dbReference type="ARBA" id="ARBA00010701"/>
    </source>
</evidence>
<feature type="active site" description="Charge relay system" evidence="19">
    <location>
        <position position="274"/>
    </location>
</feature>
<dbReference type="GO" id="GO:0016042">
    <property type="term" value="P:lipid catabolic process"/>
    <property type="evidence" value="ECO:0007669"/>
    <property type="project" value="UniProtKB-KW"/>
</dbReference>
<evidence type="ECO:0000256" key="15">
    <source>
        <dbReference type="ARBA" id="ARBA00031180"/>
    </source>
</evidence>
<evidence type="ECO:0000256" key="19">
    <source>
        <dbReference type="PIRSR" id="PIRSR000865-1"/>
    </source>
</evidence>
<dbReference type="PROSITE" id="PS50095">
    <property type="entry name" value="PLAT"/>
    <property type="match status" value="1"/>
</dbReference>
<dbReference type="EC" id="3.1.1.32" evidence="5"/>
<evidence type="ECO:0000313" key="26">
    <source>
        <dbReference type="Proteomes" id="UP000001075"/>
    </source>
</evidence>
<evidence type="ECO:0000256" key="14">
    <source>
        <dbReference type="ARBA" id="ARBA00023180"/>
    </source>
</evidence>
<evidence type="ECO:0000256" key="16">
    <source>
        <dbReference type="ARBA" id="ARBA00047668"/>
    </source>
</evidence>
<dbReference type="AlphaFoldDB" id="G3HQJ0"/>
<dbReference type="InterPro" id="IPR013818">
    <property type="entry name" value="Lipase"/>
</dbReference>
<keyword evidence="9 23" id="KW-0732">Signal</keyword>
<dbReference type="FunCoup" id="G3HQJ0">
    <property type="interactions" value="187"/>
</dbReference>
<dbReference type="InterPro" id="IPR000734">
    <property type="entry name" value="TAG_lipase"/>
</dbReference>
<dbReference type="SUPFAM" id="SSF53474">
    <property type="entry name" value="alpha/beta-Hydrolases"/>
    <property type="match status" value="1"/>
</dbReference>
<keyword evidence="20" id="KW-0106">Calcium</keyword>
<dbReference type="Gene3D" id="2.60.60.20">
    <property type="entry name" value="PLAT/LH2 domain"/>
    <property type="match status" value="1"/>
</dbReference>
<dbReference type="PANTHER" id="PTHR11610">
    <property type="entry name" value="LIPASE"/>
    <property type="match status" value="1"/>
</dbReference>
<dbReference type="InterPro" id="IPR033906">
    <property type="entry name" value="Lipase_N"/>
</dbReference>
<dbReference type="Pfam" id="PF01477">
    <property type="entry name" value="PLAT"/>
    <property type="match status" value="1"/>
</dbReference>
<reference evidence="26" key="1">
    <citation type="journal article" date="2011" name="Nat. Biotechnol.">
        <title>The genomic sequence of the Chinese hamster ovary (CHO)-K1 cell line.</title>
        <authorList>
            <person name="Xu X."/>
            <person name="Nagarajan H."/>
            <person name="Lewis N.E."/>
            <person name="Pan S."/>
            <person name="Cai Z."/>
            <person name="Liu X."/>
            <person name="Chen W."/>
            <person name="Xie M."/>
            <person name="Wang W."/>
            <person name="Hammond S."/>
            <person name="Andersen M.R."/>
            <person name="Neff N."/>
            <person name="Passarelli B."/>
            <person name="Koh W."/>
            <person name="Fan H.C."/>
            <person name="Wang J."/>
            <person name="Gui Y."/>
            <person name="Lee K.H."/>
            <person name="Betenbaugh M.J."/>
            <person name="Quake S.R."/>
            <person name="Famili I."/>
            <person name="Palsson B.O."/>
            <person name="Wang J."/>
        </authorList>
    </citation>
    <scope>NUCLEOTIDE SEQUENCE [LARGE SCALE GENOMIC DNA]</scope>
    <source>
        <strain evidence="26">CHO K1 cell line</strain>
    </source>
</reference>
<dbReference type="EMBL" id="JH000614">
    <property type="protein sequence ID" value="EGW05872.1"/>
    <property type="molecule type" value="Genomic_DNA"/>
</dbReference>
<keyword evidence="10" id="KW-0378">Hydrolase</keyword>
<gene>
    <name evidence="25" type="ORF">I79_013092</name>
</gene>
<comment type="similarity">
    <text evidence="4 22">Belongs to the AB hydrolase superfamily. Lipase family.</text>
</comment>
<evidence type="ECO:0000256" key="20">
    <source>
        <dbReference type="PIRSR" id="PIRSR000865-2"/>
    </source>
</evidence>
<evidence type="ECO:0000256" key="1">
    <source>
        <dbReference type="ARBA" id="ARBA00000111"/>
    </source>
</evidence>
<evidence type="ECO:0000256" key="12">
    <source>
        <dbReference type="ARBA" id="ARBA00023098"/>
    </source>
</evidence>
<dbReference type="InterPro" id="IPR016272">
    <property type="entry name" value="Lipase_LIPH"/>
</dbReference>
<dbReference type="GO" id="GO:0008201">
    <property type="term" value="F:heparin binding"/>
    <property type="evidence" value="ECO:0007669"/>
    <property type="project" value="UniProtKB-KW"/>
</dbReference>
<evidence type="ECO:0000256" key="21">
    <source>
        <dbReference type="PROSITE-ProRule" id="PRU00152"/>
    </source>
</evidence>
<dbReference type="PaxDb" id="10029-XP_007612999.1"/>
<feature type="chain" id="PRO_5003444375" description="Phospholipase A1" evidence="23">
    <location>
        <begin position="22"/>
        <end position="543"/>
    </location>
</feature>
<dbReference type="PRINTS" id="PR00821">
    <property type="entry name" value="TAGLIPASE"/>
</dbReference>
<feature type="domain" description="PLAT" evidence="24">
    <location>
        <begin position="347"/>
        <end position="483"/>
    </location>
</feature>
<dbReference type="SMART" id="SM00308">
    <property type="entry name" value="LH2"/>
    <property type="match status" value="1"/>
</dbReference>
<evidence type="ECO:0000256" key="11">
    <source>
        <dbReference type="ARBA" id="ARBA00022963"/>
    </source>
</evidence>
<protein>
    <recommendedName>
        <fullName evidence="15">Phospholipase A1</fullName>
        <ecNumber evidence="6">3.1.1.3</ecNumber>
        <ecNumber evidence="5">3.1.1.32</ecNumber>
    </recommendedName>
</protein>
<keyword evidence="12" id="KW-0443">Lipid metabolism</keyword>
<dbReference type="ESTHER" id="crigr-g3hqj0">
    <property type="family name" value="Lipoprotein_Lipase"/>
</dbReference>
<dbReference type="SUPFAM" id="SSF49723">
    <property type="entry name" value="Lipase/lipooxygenase domain (PLAT/LH2 domain)"/>
    <property type="match status" value="1"/>
</dbReference>
<dbReference type="Proteomes" id="UP000001075">
    <property type="component" value="Unassembled WGS sequence"/>
</dbReference>
<keyword evidence="13" id="KW-1015">Disulfide bond</keyword>
<keyword evidence="11" id="KW-0442">Lipid degradation</keyword>
<comment type="catalytic activity">
    <reaction evidence="1">
        <text>a 1,2-diacyl-sn-glycero-3-phosphocholine + H2O = a 2-acyl-sn-glycero-3-phosphocholine + a fatty acid + H(+)</text>
        <dbReference type="Rhea" id="RHEA:18689"/>
        <dbReference type="ChEBI" id="CHEBI:15377"/>
        <dbReference type="ChEBI" id="CHEBI:15378"/>
        <dbReference type="ChEBI" id="CHEBI:28868"/>
        <dbReference type="ChEBI" id="CHEBI:57643"/>
        <dbReference type="ChEBI" id="CHEBI:57875"/>
        <dbReference type="EC" id="3.1.1.32"/>
    </reaction>
</comment>
<dbReference type="FunFam" id="2.60.60.20:FF:000010">
    <property type="entry name" value="hepatic triacylglycerol lipase"/>
    <property type="match status" value="1"/>
</dbReference>
<evidence type="ECO:0000256" key="5">
    <source>
        <dbReference type="ARBA" id="ARBA00013179"/>
    </source>
</evidence>
<dbReference type="Pfam" id="PF00151">
    <property type="entry name" value="Lipase"/>
    <property type="match status" value="1"/>
</dbReference>
<dbReference type="eggNOG" id="ENOG502QU8P">
    <property type="taxonomic scope" value="Eukaryota"/>
</dbReference>